<dbReference type="EMBL" id="KL584780">
    <property type="protein sequence ID" value="KEQ91279.1"/>
    <property type="molecule type" value="Genomic_DNA"/>
</dbReference>
<dbReference type="InParanoid" id="A0A074Y5P8"/>
<dbReference type="AlphaFoldDB" id="A0A074Y5P8"/>
<keyword evidence="2" id="KW-1185">Reference proteome</keyword>
<evidence type="ECO:0000313" key="1">
    <source>
        <dbReference type="EMBL" id="KEQ91279.1"/>
    </source>
</evidence>
<dbReference type="Proteomes" id="UP000030641">
    <property type="component" value="Unassembled WGS sequence"/>
</dbReference>
<gene>
    <name evidence="1" type="ORF">AUEXF2481DRAFT_507594</name>
</gene>
<sequence length="92" mass="10042">MTCSVACVVCFVRQSSCLLNCFRKRKFRARLRSLASVATTAFFRGPGCQMAVLRYYNARTILGVLVTASPLCGAPNLVKSVPLLKIHSMSAI</sequence>
<name>A0A074Y5P8_AURSE</name>
<dbReference type="RefSeq" id="XP_013339794.1">
    <property type="nucleotide sequence ID" value="XM_013484340.1"/>
</dbReference>
<accession>A0A074Y5P8</accession>
<evidence type="ECO:0000313" key="2">
    <source>
        <dbReference type="Proteomes" id="UP000030641"/>
    </source>
</evidence>
<dbReference type="HOGENOM" id="CLU_2412908_0_0_1"/>
<protein>
    <submittedName>
        <fullName evidence="1">Uncharacterized protein</fullName>
    </submittedName>
</protein>
<proteinExistence type="predicted"/>
<dbReference type="GeneID" id="25368693"/>
<reference evidence="1 2" key="1">
    <citation type="journal article" date="2014" name="BMC Genomics">
        <title>Genome sequencing of four Aureobasidium pullulans varieties: biotechnological potential, stress tolerance, and description of new species.</title>
        <authorList>
            <person name="Gostin Ar C."/>
            <person name="Ohm R.A."/>
            <person name="Kogej T."/>
            <person name="Sonjak S."/>
            <person name="Turk M."/>
            <person name="Zajc J."/>
            <person name="Zalar P."/>
            <person name="Grube M."/>
            <person name="Sun H."/>
            <person name="Han J."/>
            <person name="Sharma A."/>
            <person name="Chiniquy J."/>
            <person name="Ngan C.Y."/>
            <person name="Lipzen A."/>
            <person name="Barry K."/>
            <person name="Grigoriev I.V."/>
            <person name="Gunde-Cimerman N."/>
        </authorList>
    </citation>
    <scope>NUCLEOTIDE SEQUENCE [LARGE SCALE GENOMIC DNA]</scope>
    <source>
        <strain evidence="1 2">EXF-2481</strain>
    </source>
</reference>
<organism evidence="1 2">
    <name type="scientific">Aureobasidium subglaciale (strain EXF-2481)</name>
    <name type="common">Aureobasidium pullulans var. subglaciale</name>
    <dbReference type="NCBI Taxonomy" id="1043005"/>
    <lineage>
        <taxon>Eukaryota</taxon>
        <taxon>Fungi</taxon>
        <taxon>Dikarya</taxon>
        <taxon>Ascomycota</taxon>
        <taxon>Pezizomycotina</taxon>
        <taxon>Dothideomycetes</taxon>
        <taxon>Dothideomycetidae</taxon>
        <taxon>Dothideales</taxon>
        <taxon>Saccotheciaceae</taxon>
        <taxon>Aureobasidium</taxon>
    </lineage>
</organism>